<dbReference type="Proteomes" id="UP000246078">
    <property type="component" value="Unassembled WGS sequence"/>
</dbReference>
<feature type="coiled-coil region" evidence="1">
    <location>
        <begin position="404"/>
        <end position="482"/>
    </location>
</feature>
<dbReference type="VEuPathDB" id="TriTrypDB:TcG_04445"/>
<dbReference type="VEuPathDB" id="TriTrypDB:C3747_103g120"/>
<dbReference type="VEuPathDB" id="TriTrypDB:TcBrA4_0031760"/>
<dbReference type="VEuPathDB" id="TriTrypDB:TCDM_09735"/>
<dbReference type="VEuPathDB" id="TriTrypDB:TcCLB.509911.130"/>
<feature type="coiled-coil region" evidence="1">
    <location>
        <begin position="121"/>
        <end position="148"/>
    </location>
</feature>
<dbReference type="VEuPathDB" id="TriTrypDB:TcCLB.504835.29"/>
<name>A0A2V2WF91_TRYCR</name>
<dbReference type="VEuPathDB" id="TriTrypDB:TCSYLVIO_002759"/>
<feature type="region of interest" description="Disordered" evidence="2">
    <location>
        <begin position="220"/>
        <end position="242"/>
    </location>
</feature>
<evidence type="ECO:0000313" key="4">
    <source>
        <dbReference type="Proteomes" id="UP000246078"/>
    </source>
</evidence>
<dbReference type="VEuPathDB" id="TriTrypDB:Tc_MARK_1520"/>
<dbReference type="AlphaFoldDB" id="A0A2V2WF91"/>
<sequence length="738" mass="83283">MENFHWDEMGIATRDDPDPLWNGYFSRRCGSCGSATSFGDPRGSQCSMRLGSRFSCRSSVRGEGHTIDETRRKQRVIRYMQEERERAARSKLEREKHEDWMSIRALERGERMQYMTDEERTAFFQREAMEAERERAAAEEAARAALGRRYSARNPMPRAAKERRGVMEAATAVSNSHEASIAVNRAPVSYEVEHLQKKMAEIQRQEAELQFKLRRAQDDAAAARADAENARQMQRSAEENVLREVKRANDESALRKLAESRAESLEKRVEEMRKGVTEMEEEVQRMKREADKNMSMFRENEKQLASLREQLGDVREKNERLQDEHKQLRVEKNAVATRAKNPPPQSVEKPKPKAKKQQQQSTRTNASGGKFGPAGSNFSRRPLEAETNSSVDAWGEIQPLREQLERQSSALKRFSDENDELKTKLRDETEMRRKLEELSAQSLHPKDDSSLRRQLEQAEKEAERFRAEARAARQELDDARVNYGREITSLNAWCARLDAQCRRQMSELQDRAPRDELNTEPTRRKKDMQGGVGTAKAIADASYASDSASSKKIQAELSRMHTRMEESEDQKQNAIAKAESLGQKRGSPPLNEQHDKLGTQSHKDALFKINKEVGEGKDAVRGAIAAEGNKVELVQGAKGLLPEKMTPNEAKPLRAQVVEDASVGNGISSAVTNGLPNDAEMEEACKRTALLQQEMEGEGRAHVGDGSEDAARNARADKGTTAAVSEKVEKKKKAKCGC</sequence>
<feature type="region of interest" description="Disordered" evidence="2">
    <location>
        <begin position="249"/>
        <end position="268"/>
    </location>
</feature>
<protein>
    <submittedName>
        <fullName evidence="3">Flagellum attachment zone protein 14</fullName>
    </submittedName>
</protein>
<feature type="compositionally biased region" description="Basic and acidic residues" evidence="2">
    <location>
        <begin position="697"/>
        <end position="718"/>
    </location>
</feature>
<dbReference type="VEuPathDB" id="TriTrypDB:C4B63_127g30"/>
<comment type="caution">
    <text evidence="3">The sequence shown here is derived from an EMBL/GenBank/DDBJ whole genome shotgun (WGS) entry which is preliminary data.</text>
</comment>
<dbReference type="VEuPathDB" id="TriTrypDB:TcYC6_0103780"/>
<reference evidence="3 4" key="1">
    <citation type="journal article" date="2018" name="Microb. Genom.">
        <title>Expanding an expanded genome: long-read sequencing of Trypanosoma cruzi.</title>
        <authorList>
            <person name="Berna L."/>
            <person name="Rodriguez M."/>
            <person name="Chiribao M.L."/>
            <person name="Parodi-Talice A."/>
            <person name="Pita S."/>
            <person name="Rijo G."/>
            <person name="Alvarez-Valin F."/>
            <person name="Robello C."/>
        </authorList>
    </citation>
    <scope>NUCLEOTIDE SEQUENCE [LARGE SCALE GENOMIC DNA]</scope>
    <source>
        <strain evidence="3 4">TCC</strain>
    </source>
</reference>
<feature type="compositionally biased region" description="Basic and acidic residues" evidence="2">
    <location>
        <begin position="505"/>
        <end position="517"/>
    </location>
</feature>
<dbReference type="VEuPathDB" id="TriTrypDB:TcCL_NonESM03469"/>
<accession>A0A2V2WF91</accession>
<evidence type="ECO:0000256" key="1">
    <source>
        <dbReference type="SAM" id="Coils"/>
    </source>
</evidence>
<evidence type="ECO:0000256" key="2">
    <source>
        <dbReference type="SAM" id="MobiDB-lite"/>
    </source>
</evidence>
<evidence type="ECO:0000313" key="3">
    <source>
        <dbReference type="EMBL" id="PWV07306.1"/>
    </source>
</evidence>
<feature type="region of interest" description="Disordered" evidence="2">
    <location>
        <begin position="580"/>
        <end position="600"/>
    </location>
</feature>
<proteinExistence type="predicted"/>
<feature type="compositionally biased region" description="Basic and acidic residues" evidence="2">
    <location>
        <begin position="310"/>
        <end position="332"/>
    </location>
</feature>
<dbReference type="VEuPathDB" id="TriTrypDB:TcG_04444"/>
<dbReference type="VEuPathDB" id="TriTrypDB:C4B63_127g31"/>
<gene>
    <name evidence="3" type="ORF">C3747_103g120</name>
</gene>
<dbReference type="VEuPathDB" id="TriTrypDB:BCY84_09124"/>
<dbReference type="VEuPathDB" id="TriTrypDB:ECC02_006756"/>
<dbReference type="EMBL" id="PRFC01000103">
    <property type="protein sequence ID" value="PWV07306.1"/>
    <property type="molecule type" value="Genomic_DNA"/>
</dbReference>
<feature type="region of interest" description="Disordered" evidence="2">
    <location>
        <begin position="505"/>
        <end position="532"/>
    </location>
</feature>
<keyword evidence="1" id="KW-0175">Coiled coil</keyword>
<feature type="region of interest" description="Disordered" evidence="2">
    <location>
        <begin position="695"/>
        <end position="738"/>
    </location>
</feature>
<feature type="region of interest" description="Disordered" evidence="2">
    <location>
        <begin position="276"/>
        <end position="396"/>
    </location>
</feature>
<organism evidence="3 4">
    <name type="scientific">Trypanosoma cruzi</name>
    <dbReference type="NCBI Taxonomy" id="5693"/>
    <lineage>
        <taxon>Eukaryota</taxon>
        <taxon>Discoba</taxon>
        <taxon>Euglenozoa</taxon>
        <taxon>Kinetoplastea</taxon>
        <taxon>Metakinetoplastina</taxon>
        <taxon>Trypanosomatida</taxon>
        <taxon>Trypanosomatidae</taxon>
        <taxon>Trypanosoma</taxon>
        <taxon>Schizotrypanum</taxon>
    </lineage>
</organism>
<feature type="compositionally biased region" description="Basic and acidic residues" evidence="2">
    <location>
        <begin position="276"/>
        <end position="302"/>
    </location>
</feature>